<dbReference type="Pfam" id="PF13462">
    <property type="entry name" value="Thioredoxin_4"/>
    <property type="match status" value="1"/>
</dbReference>
<evidence type="ECO:0000313" key="6">
    <source>
        <dbReference type="EMBL" id="GLP95186.1"/>
    </source>
</evidence>
<name>A0AA37VT99_9GAMM</name>
<keyword evidence="7" id="KW-1185">Reference proteome</keyword>
<feature type="chain" id="PRO_5041355928" description="Thiol:disulfide interchange protein" evidence="4">
    <location>
        <begin position="20"/>
        <end position="227"/>
    </location>
</feature>
<feature type="disulfide bond" description="Redox-active" evidence="3">
    <location>
        <begin position="50"/>
        <end position="53"/>
    </location>
</feature>
<reference evidence="6" key="2">
    <citation type="submission" date="2023-01" db="EMBL/GenBank/DDBJ databases">
        <title>Draft genome sequence of Paraferrimonas sedimenticola strain NBRC 101628.</title>
        <authorList>
            <person name="Sun Q."/>
            <person name="Mori K."/>
        </authorList>
    </citation>
    <scope>NUCLEOTIDE SEQUENCE</scope>
    <source>
        <strain evidence="6">NBRC 101628</strain>
    </source>
</reference>
<evidence type="ECO:0000259" key="5">
    <source>
        <dbReference type="Pfam" id="PF13462"/>
    </source>
</evidence>
<dbReference type="InterPro" id="IPR036249">
    <property type="entry name" value="Thioredoxin-like_sf"/>
</dbReference>
<dbReference type="Gene3D" id="3.40.30.10">
    <property type="entry name" value="Glutaredoxin"/>
    <property type="match status" value="1"/>
</dbReference>
<dbReference type="PANTHER" id="PTHR35891:SF2">
    <property type="entry name" value="THIOL:DISULFIDE INTERCHANGE PROTEIN DSBA"/>
    <property type="match status" value="1"/>
</dbReference>
<keyword evidence="2" id="KW-1015">Disulfide bond</keyword>
<evidence type="ECO:0000256" key="3">
    <source>
        <dbReference type="PIRSR" id="PIRSR001488-1"/>
    </source>
</evidence>
<feature type="domain" description="Thioredoxin-like fold" evidence="5">
    <location>
        <begin position="38"/>
        <end position="217"/>
    </location>
</feature>
<keyword evidence="2" id="KW-0574">Periplasm</keyword>
<dbReference type="AlphaFoldDB" id="A0AA37VT99"/>
<comment type="caution">
    <text evidence="6">The sequence shown here is derived from an EMBL/GenBank/DDBJ whole genome shotgun (WGS) entry which is preliminary data.</text>
</comment>
<dbReference type="GO" id="GO:0042597">
    <property type="term" value="C:periplasmic space"/>
    <property type="evidence" value="ECO:0007669"/>
    <property type="project" value="UniProtKB-SubCell"/>
</dbReference>
<proteinExistence type="inferred from homology"/>
<dbReference type="EMBL" id="BSNC01000001">
    <property type="protein sequence ID" value="GLP95186.1"/>
    <property type="molecule type" value="Genomic_DNA"/>
</dbReference>
<dbReference type="InterPro" id="IPR023205">
    <property type="entry name" value="DsbA/DsbL"/>
</dbReference>
<evidence type="ECO:0000256" key="4">
    <source>
        <dbReference type="SAM" id="SignalP"/>
    </source>
</evidence>
<comment type="subcellular location">
    <subcellularLocation>
        <location evidence="2">Periplasm</location>
    </subcellularLocation>
</comment>
<organism evidence="6 7">
    <name type="scientific">Paraferrimonas sedimenticola</name>
    <dbReference type="NCBI Taxonomy" id="375674"/>
    <lineage>
        <taxon>Bacteria</taxon>
        <taxon>Pseudomonadati</taxon>
        <taxon>Pseudomonadota</taxon>
        <taxon>Gammaproteobacteria</taxon>
        <taxon>Alteromonadales</taxon>
        <taxon>Ferrimonadaceae</taxon>
        <taxon>Paraferrimonas</taxon>
    </lineage>
</organism>
<evidence type="ECO:0000256" key="2">
    <source>
        <dbReference type="PIRNR" id="PIRNR001488"/>
    </source>
</evidence>
<sequence length="227" mass="25415">MKTKAAALLLALAPMLAGAADFIQGKHYFNMTDEPGSATPKVTEFFSFYCGNCYNMETQYLPFIKTYMDSKIAFDTAHVDFMRSEIGYEVIRSLIVMQEKGVTDKLVKTMFATVQAGSGHDHHHGHDHGHDHGEHEDALDIVVESRDDIKAIFKAKGVDVSDYDAIADSAETEAKMKLWAKQEKAFGVRSVPSFVVNEKYLINMQEMRSLEEFAALINHLALEKGDK</sequence>
<protein>
    <recommendedName>
        <fullName evidence="2">Thiol:disulfide interchange protein</fullName>
    </recommendedName>
</protein>
<evidence type="ECO:0000313" key="7">
    <source>
        <dbReference type="Proteomes" id="UP001161422"/>
    </source>
</evidence>
<dbReference type="InterPro" id="IPR050824">
    <property type="entry name" value="Thiol_disulfide_DsbA"/>
</dbReference>
<evidence type="ECO:0000256" key="1">
    <source>
        <dbReference type="ARBA" id="ARBA00022729"/>
    </source>
</evidence>
<keyword evidence="1 4" id="KW-0732">Signal</keyword>
<gene>
    <name evidence="6" type="ORF">GCM10007895_04920</name>
</gene>
<dbReference type="RefSeq" id="WP_095505797.1">
    <property type="nucleotide sequence ID" value="NZ_BSNC01000001.1"/>
</dbReference>
<dbReference type="PANTHER" id="PTHR35891">
    <property type="entry name" value="THIOL:DISULFIDE INTERCHANGE PROTEIN DSBA"/>
    <property type="match status" value="1"/>
</dbReference>
<dbReference type="PIRSF" id="PIRSF001488">
    <property type="entry name" value="Tdi_protein"/>
    <property type="match status" value="1"/>
</dbReference>
<reference evidence="6" key="1">
    <citation type="journal article" date="2014" name="Int. J. Syst. Evol. Microbiol.">
        <title>Complete genome sequence of Corynebacterium casei LMG S-19264T (=DSM 44701T), isolated from a smear-ripened cheese.</title>
        <authorList>
            <consortium name="US DOE Joint Genome Institute (JGI-PGF)"/>
            <person name="Walter F."/>
            <person name="Albersmeier A."/>
            <person name="Kalinowski J."/>
            <person name="Ruckert C."/>
        </authorList>
    </citation>
    <scope>NUCLEOTIDE SEQUENCE</scope>
    <source>
        <strain evidence="6">NBRC 101628</strain>
    </source>
</reference>
<dbReference type="CDD" id="cd03019">
    <property type="entry name" value="DsbA_DsbA"/>
    <property type="match status" value="1"/>
</dbReference>
<dbReference type="Proteomes" id="UP001161422">
    <property type="component" value="Unassembled WGS sequence"/>
</dbReference>
<feature type="signal peptide" evidence="4">
    <location>
        <begin position="1"/>
        <end position="19"/>
    </location>
</feature>
<accession>A0AA37VT99</accession>
<dbReference type="InterPro" id="IPR012336">
    <property type="entry name" value="Thioredoxin-like_fold"/>
</dbReference>
<comment type="similarity">
    <text evidence="2">Belongs to the thioredoxin family.</text>
</comment>
<dbReference type="SUPFAM" id="SSF52833">
    <property type="entry name" value="Thioredoxin-like"/>
    <property type="match status" value="1"/>
</dbReference>